<evidence type="ECO:0000256" key="5">
    <source>
        <dbReference type="ARBA" id="ARBA00022692"/>
    </source>
</evidence>
<reference evidence="13 14" key="2">
    <citation type="journal article" date="2018" name="Annu Rev Anim Biosci">
        <title>Bat Biology, Genomes, and the Bat1K Project: To Generate Chromosome-Level Genomes for All Living Bat Species.</title>
        <authorList>
            <person name="Teeling E.C."/>
            <person name="Vernes S.C."/>
            <person name="Davalos L.M."/>
            <person name="Ray D.A."/>
            <person name="Gilbert M.T.P."/>
            <person name="Myers E."/>
        </authorList>
    </citation>
    <scope>NUCLEOTIDE SEQUENCE</scope>
</reference>
<dbReference type="InterPro" id="IPR011162">
    <property type="entry name" value="MHC_I/II-like_Ag-recog"/>
</dbReference>
<dbReference type="Pfam" id="PF07654">
    <property type="entry name" value="C1-set"/>
    <property type="match status" value="1"/>
</dbReference>
<dbReference type="AlphaFoldDB" id="A0A671DNR9"/>
<dbReference type="InterPro" id="IPR011161">
    <property type="entry name" value="MHC_I-like_Ag-recog"/>
</dbReference>
<accession>A0A671DNR9</accession>
<keyword evidence="9" id="KW-0325">Glycoprotein</keyword>
<keyword evidence="11" id="KW-0732">Signal</keyword>
<evidence type="ECO:0000313" key="14">
    <source>
        <dbReference type="Proteomes" id="UP000472240"/>
    </source>
</evidence>
<dbReference type="GO" id="GO:0030670">
    <property type="term" value="C:phagocytic vesicle membrane"/>
    <property type="evidence" value="ECO:0007669"/>
    <property type="project" value="UniProtKB-ARBA"/>
</dbReference>
<dbReference type="GO" id="GO:0005102">
    <property type="term" value="F:signaling receptor binding"/>
    <property type="evidence" value="ECO:0007669"/>
    <property type="project" value="TreeGrafter"/>
</dbReference>
<reference evidence="13" key="5">
    <citation type="submission" date="2025-09" db="UniProtKB">
        <authorList>
            <consortium name="Ensembl"/>
        </authorList>
    </citation>
    <scope>IDENTIFICATION</scope>
</reference>
<evidence type="ECO:0000256" key="3">
    <source>
        <dbReference type="ARBA" id="ARBA00006909"/>
    </source>
</evidence>
<dbReference type="InterPro" id="IPR050208">
    <property type="entry name" value="MHC_class-I_related"/>
</dbReference>
<dbReference type="InParanoid" id="A0A671DNR9"/>
<dbReference type="PROSITE" id="PS00290">
    <property type="entry name" value="IG_MHC"/>
    <property type="match status" value="1"/>
</dbReference>
<comment type="subcellular location">
    <subcellularLocation>
        <location evidence="2">Membrane</location>
        <topology evidence="2">Single-pass type I membrane protein</topology>
    </subcellularLocation>
</comment>
<feature type="signal peptide" evidence="11">
    <location>
        <begin position="1"/>
        <end position="21"/>
    </location>
</feature>
<sequence>MGPGTLLLLLSGALGLTGTRAGSHSMRYFFTSWSRPGRGEPRFIAVGYVDDTQFVRFDSDAASPRMEPRAAWMEGPWVEQARPGYWDQQTQICKGNAQTYRVGLNTLRGYYNQSDAGSHTLQVMSGCDVGPDGRLLRGYRQDAYDGADYIALNEDLRSWTAADTAAQITRRKWEAAGAAERWRGYLEGVCVESLGRYLEKGKETLLRADPPKTHVTHHRTSDRDVTLRCWALGFYPAEITLTWQRDGEDLTQDTELVETRPAGDGTFQKWAAVGAPSGEEQRYTCHVQHEGLPEPLTLRWGTEGAVGTEPLLRGSRGVWRTSGRGRGLGSGPSPSLPFQSRRLRPPSRWASLLGWSSLELPSLELWSLESCCGGGSAQVEKEGATLRLQAVTVPRALMCPSQLLKRETAALWGLMMRDLFTSPLCDTGPSELSFCKGPLSVSAFLSHHVRSWETARPLPSTPPPHTDQSLP</sequence>
<dbReference type="InterPro" id="IPR001039">
    <property type="entry name" value="MHC_I_a_a1/a2"/>
</dbReference>
<keyword evidence="6" id="KW-0391">Immunity</keyword>
<dbReference type="GO" id="GO:0001916">
    <property type="term" value="P:positive regulation of T cell mediated cytotoxicity"/>
    <property type="evidence" value="ECO:0007669"/>
    <property type="project" value="TreeGrafter"/>
</dbReference>
<dbReference type="Proteomes" id="UP000472240">
    <property type="component" value="Chromosome 3"/>
</dbReference>
<dbReference type="OMA" id="TENFTCE"/>
<dbReference type="FunFam" id="3.30.500.10:FF:000001">
    <property type="entry name" value="H-2 class I histocompatibility antigen, alpha chain"/>
    <property type="match status" value="1"/>
</dbReference>
<keyword evidence="8" id="KW-0472">Membrane</keyword>
<reference evidence="13 14" key="1">
    <citation type="journal article" date="2015" name="Annu Rev Anim Biosci">
        <title>The Genome 10K Project: a way forward.</title>
        <authorList>
            <person name="Koepfli K.P."/>
            <person name="Paten B."/>
            <person name="O'Brien S.J."/>
            <person name="Koepfli K.P."/>
            <person name="Paten B."/>
            <person name="Antunes A."/>
            <person name="Belov K."/>
            <person name="Bustamante C."/>
            <person name="Castoe T.A."/>
            <person name="Clawson H."/>
            <person name="Crawford A.J."/>
            <person name="Diekhans M."/>
            <person name="Distel D."/>
            <person name="Durbin R."/>
            <person name="Earl D."/>
            <person name="Fujita M.K."/>
            <person name="Gamble T."/>
            <person name="Georges A."/>
            <person name="Gemmell N."/>
            <person name="Gilbert M.T."/>
            <person name="Graves J.M."/>
            <person name="Green R.E."/>
            <person name="Hickey G."/>
            <person name="Jarvis E.D."/>
            <person name="Johnson W."/>
            <person name="Komissarov A."/>
            <person name="Korf I."/>
            <person name="Kuhn R."/>
            <person name="Larkin D.M."/>
            <person name="Lewin H."/>
            <person name="Lopez J.V."/>
            <person name="Ma J."/>
            <person name="Marques-Bonet T."/>
            <person name="Miller W."/>
            <person name="Murphy R."/>
            <person name="Pevzner P."/>
            <person name="Shapiro B."/>
            <person name="Steiner C."/>
            <person name="Tamazian G."/>
            <person name="Venkatesh B."/>
            <person name="Wang J."/>
            <person name="Wayne R."/>
            <person name="Wiley E."/>
            <person name="Yang H."/>
            <person name="Zhang G."/>
            <person name="Haussler D."/>
            <person name="Ryder O."/>
            <person name="O'Brien S.J."/>
        </authorList>
    </citation>
    <scope>NUCLEOTIDE SEQUENCE</scope>
</reference>
<dbReference type="FunCoup" id="A0A671DNR9">
    <property type="interactions" value="482"/>
</dbReference>
<dbReference type="Gene3D" id="3.30.500.10">
    <property type="entry name" value="MHC class I-like antigen recognition-like"/>
    <property type="match status" value="1"/>
</dbReference>
<evidence type="ECO:0000313" key="13">
    <source>
        <dbReference type="Ensembl" id="ENSRFEP00010002497.1"/>
    </source>
</evidence>
<dbReference type="GO" id="GO:0009897">
    <property type="term" value="C:external side of plasma membrane"/>
    <property type="evidence" value="ECO:0007669"/>
    <property type="project" value="TreeGrafter"/>
</dbReference>
<comment type="function">
    <text evidence="1">Involved in the presentation of foreign antigens to the immune system.</text>
</comment>
<gene>
    <name evidence="13" type="primary">LOC117017804</name>
</gene>
<evidence type="ECO:0000256" key="10">
    <source>
        <dbReference type="RuleBase" id="RU004439"/>
    </source>
</evidence>
<evidence type="ECO:0000256" key="8">
    <source>
        <dbReference type="ARBA" id="ARBA00023136"/>
    </source>
</evidence>
<dbReference type="PANTHER" id="PTHR16675">
    <property type="entry name" value="MHC CLASS I-RELATED"/>
    <property type="match status" value="1"/>
</dbReference>
<dbReference type="GO" id="GO:0002486">
    <property type="term" value="P:antigen processing and presentation of endogenous peptide antigen via MHC class I via ER pathway, TAP-independent"/>
    <property type="evidence" value="ECO:0007669"/>
    <property type="project" value="TreeGrafter"/>
</dbReference>
<dbReference type="GeneTree" id="ENSGT01120000271826"/>
<dbReference type="GO" id="GO:0098553">
    <property type="term" value="C:lumenal side of endoplasmic reticulum membrane"/>
    <property type="evidence" value="ECO:0007669"/>
    <property type="project" value="UniProtKB-ARBA"/>
</dbReference>
<dbReference type="PRINTS" id="PR01638">
    <property type="entry name" value="MHCCLASSI"/>
</dbReference>
<evidence type="ECO:0000256" key="9">
    <source>
        <dbReference type="ARBA" id="ARBA00023180"/>
    </source>
</evidence>
<dbReference type="InterPro" id="IPR037055">
    <property type="entry name" value="MHC_I-like_Ag-recog_sf"/>
</dbReference>
<keyword evidence="14" id="KW-1185">Reference proteome</keyword>
<protein>
    <recommendedName>
        <fullName evidence="12">Ig-like domain-containing protein</fullName>
    </recommendedName>
</protein>
<evidence type="ECO:0000256" key="11">
    <source>
        <dbReference type="SAM" id="SignalP"/>
    </source>
</evidence>
<dbReference type="FunFam" id="2.60.40.10:FF:000014">
    <property type="entry name" value="H-2 class I histocompatibility antigen, alpha chain"/>
    <property type="match status" value="1"/>
</dbReference>
<dbReference type="Pfam" id="PF00129">
    <property type="entry name" value="MHC_I"/>
    <property type="match status" value="1"/>
</dbReference>
<organism evidence="13 14">
    <name type="scientific">Rhinolophus ferrumequinum</name>
    <name type="common">Greater horseshoe bat</name>
    <dbReference type="NCBI Taxonomy" id="59479"/>
    <lineage>
        <taxon>Eukaryota</taxon>
        <taxon>Metazoa</taxon>
        <taxon>Chordata</taxon>
        <taxon>Craniata</taxon>
        <taxon>Vertebrata</taxon>
        <taxon>Euteleostomi</taxon>
        <taxon>Mammalia</taxon>
        <taxon>Eutheria</taxon>
        <taxon>Laurasiatheria</taxon>
        <taxon>Chiroptera</taxon>
        <taxon>Yinpterochiroptera</taxon>
        <taxon>Rhinolophoidea</taxon>
        <taxon>Rhinolophidae</taxon>
        <taxon>Rhinolophinae</taxon>
        <taxon>Rhinolophus</taxon>
    </lineage>
</organism>
<reference evidence="14" key="3">
    <citation type="submission" date="2018-12" db="EMBL/GenBank/DDBJ databases">
        <title>G10K-VGP greater horseshoe bat female genome, primary haplotype.</title>
        <authorList>
            <person name="Teeling E."/>
            <person name="Myers G."/>
            <person name="Vernes S."/>
            <person name="Pippel M."/>
            <person name="Winkler S."/>
            <person name="Fedrigo O."/>
            <person name="Rhie A."/>
            <person name="Koren S."/>
            <person name="Phillippy A."/>
            <person name="Lewin H."/>
            <person name="Damas J."/>
            <person name="Howe K."/>
            <person name="Mountcastle J."/>
            <person name="Jarvis E.D."/>
        </authorList>
    </citation>
    <scope>NUCLEOTIDE SEQUENCE [LARGE SCALE GENOMIC DNA]</scope>
</reference>
<evidence type="ECO:0000256" key="2">
    <source>
        <dbReference type="ARBA" id="ARBA00004479"/>
    </source>
</evidence>
<keyword evidence="5" id="KW-0812">Transmembrane</keyword>
<dbReference type="InterPro" id="IPR003597">
    <property type="entry name" value="Ig_C1-set"/>
</dbReference>
<feature type="chain" id="PRO_5025366556" description="Ig-like domain-containing protein" evidence="11">
    <location>
        <begin position="22"/>
        <end position="471"/>
    </location>
</feature>
<dbReference type="Gene3D" id="2.60.40.10">
    <property type="entry name" value="Immunoglobulins"/>
    <property type="match status" value="1"/>
</dbReference>
<dbReference type="InterPro" id="IPR003006">
    <property type="entry name" value="Ig/MHC_CS"/>
</dbReference>
<proteinExistence type="inferred from homology"/>
<comment type="similarity">
    <text evidence="3 10">Belongs to the MHC class I family.</text>
</comment>
<evidence type="ECO:0000256" key="4">
    <source>
        <dbReference type="ARBA" id="ARBA00022451"/>
    </source>
</evidence>
<dbReference type="InterPro" id="IPR036179">
    <property type="entry name" value="Ig-like_dom_sf"/>
</dbReference>
<evidence type="ECO:0000256" key="6">
    <source>
        <dbReference type="ARBA" id="ARBA00022859"/>
    </source>
</evidence>
<dbReference type="SMART" id="SM00407">
    <property type="entry name" value="IGc1"/>
    <property type="match status" value="1"/>
</dbReference>
<feature type="domain" description="Ig-like" evidence="12">
    <location>
        <begin position="211"/>
        <end position="299"/>
    </location>
</feature>
<keyword evidence="4" id="KW-0490">MHC I</keyword>
<dbReference type="InterPro" id="IPR007110">
    <property type="entry name" value="Ig-like_dom"/>
</dbReference>
<dbReference type="SUPFAM" id="SSF54452">
    <property type="entry name" value="MHC antigen-recognition domain"/>
    <property type="match status" value="1"/>
</dbReference>
<name>A0A671DNR9_RHIFE</name>
<evidence type="ECO:0000259" key="12">
    <source>
        <dbReference type="PROSITE" id="PS50835"/>
    </source>
</evidence>
<dbReference type="GO" id="GO:0042605">
    <property type="term" value="F:peptide antigen binding"/>
    <property type="evidence" value="ECO:0007669"/>
    <property type="project" value="TreeGrafter"/>
</dbReference>
<dbReference type="GO" id="GO:0005615">
    <property type="term" value="C:extracellular space"/>
    <property type="evidence" value="ECO:0007669"/>
    <property type="project" value="TreeGrafter"/>
</dbReference>
<keyword evidence="7" id="KW-1133">Transmembrane helix</keyword>
<dbReference type="GO" id="GO:0002476">
    <property type="term" value="P:antigen processing and presentation of endogenous peptide antigen via MHC class Ib"/>
    <property type="evidence" value="ECO:0007669"/>
    <property type="project" value="TreeGrafter"/>
</dbReference>
<dbReference type="InterPro" id="IPR013783">
    <property type="entry name" value="Ig-like_fold"/>
</dbReference>
<dbReference type="GO" id="GO:0042612">
    <property type="term" value="C:MHC class I protein complex"/>
    <property type="evidence" value="ECO:0007669"/>
    <property type="project" value="UniProtKB-KW"/>
</dbReference>
<dbReference type="GO" id="GO:0006955">
    <property type="term" value="P:immune response"/>
    <property type="evidence" value="ECO:0007669"/>
    <property type="project" value="TreeGrafter"/>
</dbReference>
<dbReference type="CDD" id="cd07698">
    <property type="entry name" value="IgC1_MHC_I_alpha3"/>
    <property type="match status" value="1"/>
</dbReference>
<evidence type="ECO:0000256" key="1">
    <source>
        <dbReference type="ARBA" id="ARBA00002297"/>
    </source>
</evidence>
<dbReference type="PANTHER" id="PTHR16675:SF251">
    <property type="entry name" value="HLA CLASS I HISTOCOMPATIBILITY ANTIGEN, C ALPHA CHAIN"/>
    <property type="match status" value="1"/>
</dbReference>
<evidence type="ECO:0000256" key="7">
    <source>
        <dbReference type="ARBA" id="ARBA00022989"/>
    </source>
</evidence>
<dbReference type="SUPFAM" id="SSF48726">
    <property type="entry name" value="Immunoglobulin"/>
    <property type="match status" value="1"/>
</dbReference>
<dbReference type="Ensembl" id="ENSRFET00010002745.1">
    <property type="protein sequence ID" value="ENSRFEP00010002497.1"/>
    <property type="gene ID" value="ENSRFEG00010001798.1"/>
</dbReference>
<reference evidence="13" key="4">
    <citation type="submission" date="2025-08" db="UniProtKB">
        <authorList>
            <consortium name="Ensembl"/>
        </authorList>
    </citation>
    <scope>IDENTIFICATION</scope>
</reference>
<dbReference type="PROSITE" id="PS50835">
    <property type="entry name" value="IG_LIKE"/>
    <property type="match status" value="1"/>
</dbReference>